<dbReference type="GeneID" id="54556359"/>
<dbReference type="OrthoDB" id="2687452at2759"/>
<feature type="compositionally biased region" description="Low complexity" evidence="1">
    <location>
        <begin position="1"/>
        <end position="17"/>
    </location>
</feature>
<protein>
    <recommendedName>
        <fullName evidence="4">C2H2-type domain-containing protein</fullName>
    </recommendedName>
</protein>
<dbReference type="RefSeq" id="XP_033652322.1">
    <property type="nucleotide sequence ID" value="XM_033803184.1"/>
</dbReference>
<gene>
    <name evidence="2" type="ORF">EI97DRAFT_88897</name>
</gene>
<keyword evidence="3" id="KW-1185">Reference proteome</keyword>
<name>A0A6A6JF25_WESOR</name>
<accession>A0A6A6JF25</accession>
<feature type="compositionally biased region" description="Polar residues" evidence="1">
    <location>
        <begin position="33"/>
        <end position="47"/>
    </location>
</feature>
<proteinExistence type="predicted"/>
<evidence type="ECO:0008006" key="4">
    <source>
        <dbReference type="Google" id="ProtNLM"/>
    </source>
</evidence>
<organism evidence="2 3">
    <name type="scientific">Westerdykella ornata</name>
    <dbReference type="NCBI Taxonomy" id="318751"/>
    <lineage>
        <taxon>Eukaryota</taxon>
        <taxon>Fungi</taxon>
        <taxon>Dikarya</taxon>
        <taxon>Ascomycota</taxon>
        <taxon>Pezizomycotina</taxon>
        <taxon>Dothideomycetes</taxon>
        <taxon>Pleosporomycetidae</taxon>
        <taxon>Pleosporales</taxon>
        <taxon>Sporormiaceae</taxon>
        <taxon>Westerdykella</taxon>
    </lineage>
</organism>
<dbReference type="Proteomes" id="UP000800097">
    <property type="component" value="Unassembled WGS sequence"/>
</dbReference>
<dbReference type="EMBL" id="ML986500">
    <property type="protein sequence ID" value="KAF2274783.1"/>
    <property type="molecule type" value="Genomic_DNA"/>
</dbReference>
<evidence type="ECO:0000313" key="2">
    <source>
        <dbReference type="EMBL" id="KAF2274783.1"/>
    </source>
</evidence>
<evidence type="ECO:0000313" key="3">
    <source>
        <dbReference type="Proteomes" id="UP000800097"/>
    </source>
</evidence>
<evidence type="ECO:0000256" key="1">
    <source>
        <dbReference type="SAM" id="MobiDB-lite"/>
    </source>
</evidence>
<dbReference type="Gene3D" id="3.30.160.60">
    <property type="entry name" value="Classic Zinc Finger"/>
    <property type="match status" value="1"/>
</dbReference>
<feature type="region of interest" description="Disordered" evidence="1">
    <location>
        <begin position="1"/>
        <end position="55"/>
    </location>
</feature>
<sequence length="152" mass="16599">MQEFHLLSPLAPSSSSLLPPPQLAPARSHPRSRASQSGVTDHNSSGNGPPPANTIGYVLADKRKFRCAKKECHNSTFGRLADLRRHYEAAHVSAANKPEYYCPVSGCARSRWFGGGGGRSFGTRKDKCDEHVRNVHKGLLADGGRRREGYSE</sequence>
<dbReference type="AlphaFoldDB" id="A0A6A6JF25"/>
<reference evidence="2" key="1">
    <citation type="journal article" date="2020" name="Stud. Mycol.">
        <title>101 Dothideomycetes genomes: a test case for predicting lifestyles and emergence of pathogens.</title>
        <authorList>
            <person name="Haridas S."/>
            <person name="Albert R."/>
            <person name="Binder M."/>
            <person name="Bloem J."/>
            <person name="Labutti K."/>
            <person name="Salamov A."/>
            <person name="Andreopoulos B."/>
            <person name="Baker S."/>
            <person name="Barry K."/>
            <person name="Bills G."/>
            <person name="Bluhm B."/>
            <person name="Cannon C."/>
            <person name="Castanera R."/>
            <person name="Culley D."/>
            <person name="Daum C."/>
            <person name="Ezra D."/>
            <person name="Gonzalez J."/>
            <person name="Henrissat B."/>
            <person name="Kuo A."/>
            <person name="Liang C."/>
            <person name="Lipzen A."/>
            <person name="Lutzoni F."/>
            <person name="Magnuson J."/>
            <person name="Mondo S."/>
            <person name="Nolan M."/>
            <person name="Ohm R."/>
            <person name="Pangilinan J."/>
            <person name="Park H.-J."/>
            <person name="Ramirez L."/>
            <person name="Alfaro M."/>
            <person name="Sun H."/>
            <person name="Tritt A."/>
            <person name="Yoshinaga Y."/>
            <person name="Zwiers L.-H."/>
            <person name="Turgeon B."/>
            <person name="Goodwin S."/>
            <person name="Spatafora J."/>
            <person name="Crous P."/>
            <person name="Grigoriev I."/>
        </authorList>
    </citation>
    <scope>NUCLEOTIDE SEQUENCE</scope>
    <source>
        <strain evidence="2">CBS 379.55</strain>
    </source>
</reference>